<evidence type="ECO:0000313" key="3">
    <source>
        <dbReference type="Proteomes" id="UP000326202"/>
    </source>
</evidence>
<keyword evidence="3" id="KW-1185">Reference proteome</keyword>
<proteinExistence type="predicted"/>
<dbReference type="KEGG" id="htq:FRZ44_50600"/>
<dbReference type="EMBL" id="CP042906">
    <property type="protein sequence ID" value="QEX19745.1"/>
    <property type="molecule type" value="Genomic_DNA"/>
</dbReference>
<gene>
    <name evidence="2" type="ORF">FRZ44_50600</name>
</gene>
<dbReference type="AlphaFoldDB" id="A0A5J6MSS9"/>
<organism evidence="2 3">
    <name type="scientific">Hypericibacter terrae</name>
    <dbReference type="NCBI Taxonomy" id="2602015"/>
    <lineage>
        <taxon>Bacteria</taxon>
        <taxon>Pseudomonadati</taxon>
        <taxon>Pseudomonadota</taxon>
        <taxon>Alphaproteobacteria</taxon>
        <taxon>Rhodospirillales</taxon>
        <taxon>Dongiaceae</taxon>
        <taxon>Hypericibacter</taxon>
    </lineage>
</organism>
<dbReference type="RefSeq" id="WP_151179782.1">
    <property type="nucleotide sequence ID" value="NZ_CP042906.1"/>
</dbReference>
<sequence>MKRLVSFLFACGLVAAVSAQPALAQEPKQIGKFGSWTAMTFQEDGHTACYVMSQPTRKEGNYTRRGEVYLLITHRPAQKSTGVVSFTAGYDYKPDGQVKVDIDGTGFDLFTKDDTAWARDGDDAKIVDAMVKGTTLAISGESSRGTKTVDTYSLTGFGKALQAINKACDVGG</sequence>
<dbReference type="OrthoDB" id="9806572at2"/>
<name>A0A5J6MSS9_9PROT</name>
<evidence type="ECO:0000313" key="2">
    <source>
        <dbReference type="EMBL" id="QEX19745.1"/>
    </source>
</evidence>
<reference evidence="2 3" key="1">
    <citation type="submission" date="2019-08" db="EMBL/GenBank/DDBJ databases">
        <title>Hyperibacter terrae gen. nov., sp. nov. and Hyperibacter viscosus sp. nov., two new members in the family Rhodospirillaceae isolated from the rhizosphere of Hypericum perforatum.</title>
        <authorList>
            <person name="Noviana Z."/>
        </authorList>
    </citation>
    <scope>NUCLEOTIDE SEQUENCE [LARGE SCALE GENOMIC DNA]</scope>
    <source>
        <strain evidence="2 3">R5913</strain>
    </source>
</reference>
<dbReference type="InterPro" id="IPR010642">
    <property type="entry name" value="Invasion_prot_B"/>
</dbReference>
<dbReference type="Gene3D" id="2.60.40.1880">
    <property type="entry name" value="Invasion associated locus B (IalB) protein"/>
    <property type="match status" value="1"/>
</dbReference>
<feature type="chain" id="PRO_5023881650" evidence="1">
    <location>
        <begin position="25"/>
        <end position="172"/>
    </location>
</feature>
<dbReference type="InterPro" id="IPR038696">
    <property type="entry name" value="IalB_sf"/>
</dbReference>
<feature type="signal peptide" evidence="1">
    <location>
        <begin position="1"/>
        <end position="24"/>
    </location>
</feature>
<accession>A0A5J6MSS9</accession>
<evidence type="ECO:0000256" key="1">
    <source>
        <dbReference type="SAM" id="SignalP"/>
    </source>
</evidence>
<dbReference type="Pfam" id="PF06776">
    <property type="entry name" value="IalB"/>
    <property type="match status" value="1"/>
</dbReference>
<protein>
    <submittedName>
        <fullName evidence="2">Uncharacterized protein</fullName>
    </submittedName>
</protein>
<dbReference type="Proteomes" id="UP000326202">
    <property type="component" value="Chromosome"/>
</dbReference>
<keyword evidence="1" id="KW-0732">Signal</keyword>